<evidence type="ECO:0000259" key="9">
    <source>
        <dbReference type="PROSITE" id="PS51123"/>
    </source>
</evidence>
<organism evidence="10 11">
    <name type="scientific">Thermanaerothrix solaris</name>
    <dbReference type="NCBI Taxonomy" id="3058434"/>
    <lineage>
        <taxon>Bacteria</taxon>
        <taxon>Bacillati</taxon>
        <taxon>Chloroflexota</taxon>
        <taxon>Anaerolineae</taxon>
        <taxon>Anaerolineales</taxon>
        <taxon>Anaerolineaceae</taxon>
        <taxon>Thermanaerothrix</taxon>
    </lineage>
</organism>
<evidence type="ECO:0000256" key="2">
    <source>
        <dbReference type="ARBA" id="ARBA00008914"/>
    </source>
</evidence>
<dbReference type="InterPro" id="IPR006665">
    <property type="entry name" value="OmpA-like"/>
</dbReference>
<keyword evidence="3" id="KW-1003">Cell membrane</keyword>
<sequence length="262" mass="28217">MSHGGGEGDGGSERWLVSYADFITLLMVLFVVLYSMGQIDVEKYKQLAESLRAAFSLGGAVRVIDPTINQGGGTNPDGSPNPIIVPGIPQKPPESQEVAGQLTQLLAQYNMGREVSVQNNIEGVLISLSQQLLFTPGTAELQPTAYPVLDVIAQMLKPIDNNVRVVGHTDNSPPSDPRYATNWELSVARAMVIANYLINAGIDPRRITVAGRGEYQPIFPNDTPEHRALNSRAEIIIIYKVESNVITPLLGSESGISPSLGN</sequence>
<dbReference type="InterPro" id="IPR050330">
    <property type="entry name" value="Bact_OuterMem_StrucFunc"/>
</dbReference>
<dbReference type="PANTHER" id="PTHR30329:SF21">
    <property type="entry name" value="LIPOPROTEIN YIAD-RELATED"/>
    <property type="match status" value="1"/>
</dbReference>
<dbReference type="PANTHER" id="PTHR30329">
    <property type="entry name" value="STATOR ELEMENT OF FLAGELLAR MOTOR COMPLEX"/>
    <property type="match status" value="1"/>
</dbReference>
<dbReference type="RefSeq" id="WP_315624313.1">
    <property type="nucleotide sequence ID" value="NZ_JAUHMF010000001.1"/>
</dbReference>
<keyword evidence="6 7" id="KW-0472">Membrane</keyword>
<dbReference type="EMBL" id="JAUHMF010000001">
    <property type="protein sequence ID" value="MDT8897650.1"/>
    <property type="molecule type" value="Genomic_DNA"/>
</dbReference>
<proteinExistence type="inferred from homology"/>
<evidence type="ECO:0000256" key="7">
    <source>
        <dbReference type="PROSITE-ProRule" id="PRU00473"/>
    </source>
</evidence>
<dbReference type="Gene3D" id="3.30.1330.60">
    <property type="entry name" value="OmpA-like domain"/>
    <property type="match status" value="1"/>
</dbReference>
<feature type="transmembrane region" description="Helical" evidence="8">
    <location>
        <begin position="16"/>
        <end position="36"/>
    </location>
</feature>
<dbReference type="InterPro" id="IPR025713">
    <property type="entry name" value="MotB-like_N_dom"/>
</dbReference>
<reference evidence="10 11" key="1">
    <citation type="submission" date="2023-07" db="EMBL/GenBank/DDBJ databases">
        <title>Novel species of Thermanaerothrix with wide hydrolytic capabilities.</title>
        <authorList>
            <person name="Zayulina K.S."/>
            <person name="Podosokorskaya O.A."/>
            <person name="Elcheninov A.G."/>
        </authorList>
    </citation>
    <scope>NUCLEOTIDE SEQUENCE [LARGE SCALE GENOMIC DNA]</scope>
    <source>
        <strain evidence="10 11">4228-RoL</strain>
    </source>
</reference>
<comment type="subcellular location">
    <subcellularLocation>
        <location evidence="1">Cell membrane</location>
        <topology evidence="1">Single-pass membrane protein</topology>
    </subcellularLocation>
</comment>
<keyword evidence="11" id="KW-1185">Reference proteome</keyword>
<name>A0ABU3NLD0_9CHLR</name>
<dbReference type="SUPFAM" id="SSF103088">
    <property type="entry name" value="OmpA-like"/>
    <property type="match status" value="1"/>
</dbReference>
<dbReference type="Proteomes" id="UP001254165">
    <property type="component" value="Unassembled WGS sequence"/>
</dbReference>
<evidence type="ECO:0000256" key="3">
    <source>
        <dbReference type="ARBA" id="ARBA00022475"/>
    </source>
</evidence>
<protein>
    <submittedName>
        <fullName evidence="10">OmpA family protein</fullName>
    </submittedName>
</protein>
<evidence type="ECO:0000256" key="8">
    <source>
        <dbReference type="SAM" id="Phobius"/>
    </source>
</evidence>
<evidence type="ECO:0000313" key="10">
    <source>
        <dbReference type="EMBL" id="MDT8897650.1"/>
    </source>
</evidence>
<evidence type="ECO:0000256" key="1">
    <source>
        <dbReference type="ARBA" id="ARBA00004162"/>
    </source>
</evidence>
<dbReference type="Pfam" id="PF13677">
    <property type="entry name" value="MotB_plug"/>
    <property type="match status" value="1"/>
</dbReference>
<keyword evidence="5 8" id="KW-1133">Transmembrane helix</keyword>
<evidence type="ECO:0000313" key="11">
    <source>
        <dbReference type="Proteomes" id="UP001254165"/>
    </source>
</evidence>
<dbReference type="CDD" id="cd07185">
    <property type="entry name" value="OmpA_C-like"/>
    <property type="match status" value="1"/>
</dbReference>
<dbReference type="InterPro" id="IPR036737">
    <property type="entry name" value="OmpA-like_sf"/>
</dbReference>
<comment type="similarity">
    <text evidence="2">Belongs to the MotB family.</text>
</comment>
<feature type="domain" description="OmpA-like" evidence="9">
    <location>
        <begin position="121"/>
        <end position="241"/>
    </location>
</feature>
<evidence type="ECO:0000256" key="4">
    <source>
        <dbReference type="ARBA" id="ARBA00022692"/>
    </source>
</evidence>
<evidence type="ECO:0000256" key="6">
    <source>
        <dbReference type="ARBA" id="ARBA00023136"/>
    </source>
</evidence>
<keyword evidence="4 8" id="KW-0812">Transmembrane</keyword>
<comment type="caution">
    <text evidence="10">The sequence shown here is derived from an EMBL/GenBank/DDBJ whole genome shotgun (WGS) entry which is preliminary data.</text>
</comment>
<dbReference type="Pfam" id="PF00691">
    <property type="entry name" value="OmpA"/>
    <property type="match status" value="1"/>
</dbReference>
<accession>A0ABU3NLD0</accession>
<evidence type="ECO:0000256" key="5">
    <source>
        <dbReference type="ARBA" id="ARBA00022989"/>
    </source>
</evidence>
<dbReference type="PROSITE" id="PS51123">
    <property type="entry name" value="OMPA_2"/>
    <property type="match status" value="1"/>
</dbReference>
<gene>
    <name evidence="10" type="ORF">QYE77_05175</name>
</gene>